<dbReference type="AlphaFoldDB" id="A0A1T4Y670"/>
<dbReference type="EMBL" id="FUYH01000024">
    <property type="protein sequence ID" value="SKA97210.1"/>
    <property type="molecule type" value="Genomic_DNA"/>
</dbReference>
<protein>
    <submittedName>
        <fullName evidence="1">Uncharacterized protein</fullName>
    </submittedName>
</protein>
<gene>
    <name evidence="1" type="ORF">SAMN05443428_12418</name>
</gene>
<keyword evidence="2" id="KW-1185">Reference proteome</keyword>
<name>A0A1T4Y670_9CLOT</name>
<dbReference type="STRING" id="1147123.SAMN05443428_12418"/>
<organism evidence="1 2">
    <name type="scientific">Caloramator quimbayensis</name>
    <dbReference type="NCBI Taxonomy" id="1147123"/>
    <lineage>
        <taxon>Bacteria</taxon>
        <taxon>Bacillati</taxon>
        <taxon>Bacillota</taxon>
        <taxon>Clostridia</taxon>
        <taxon>Eubacteriales</taxon>
        <taxon>Clostridiaceae</taxon>
        <taxon>Caloramator</taxon>
    </lineage>
</organism>
<proteinExistence type="predicted"/>
<dbReference type="RefSeq" id="WP_078697419.1">
    <property type="nucleotide sequence ID" value="NZ_FUYH01000024.1"/>
</dbReference>
<evidence type="ECO:0000313" key="2">
    <source>
        <dbReference type="Proteomes" id="UP000190105"/>
    </source>
</evidence>
<dbReference type="Proteomes" id="UP000190105">
    <property type="component" value="Unassembled WGS sequence"/>
</dbReference>
<dbReference type="OrthoDB" id="1757427at2"/>
<evidence type="ECO:0000313" key="1">
    <source>
        <dbReference type="EMBL" id="SKA97210.1"/>
    </source>
</evidence>
<sequence length="1139" mass="127748">MAFDIDKLEITVSPLNIPIVIGKNKKIRIGIKNKNTFDWAYNLSITLNLADGLTVYLSDIPYSSYNYNLDGLSKIEWINIKDLSPNETDFNFDIELKCSEKFKDNSDIPFDYAFSGCYIKTSIDTKPRGSFDTGNEKLSKTLNINPYTVRYSINIQMPSKMPKGAGYSPNLSDYAYPFTCNLIIDNNTRESTLTNIRFTAGNGLRYLGNLSANGTESDKFLNPLIFYPSGNSNNVKLEWFNVNLSQGSLNNIYFNLAIWDRYTKKGIENTGDFITHGSIITSTAEGFGQYNIESTYDIMVMDIIIEKSSDKYTIDVDDILINTLNLKVNQYHSIDSVLAFDLLPDGQDYIDYIEVKPSEIFKDTTTGTTKITYNLLNLPPLYSKTIIFKAKVLPSYISTIYPVSCGDVFINSCSIEGINHDLNQSVSDSSSIKQSIKKPSIQKSIINFYYRNDIIKNISSLSPFDKVEFLLTYDATSIRAYQRQIKIDDFFPTLLDIENINFQYEGYVSSGLTPYKIDPYGLRWELGDVPKNSYFKVRFICSVLDINYVPSFKFNLLKMSGINKDNLSYSSRSQVELSFGIPNITLNKTVSGPNVNAIKTGEKYTFNITISNIESLNLTATDAFDFEVLDNLSEYFNLDVSSVKVTGSGQYLEPVIESSSIKLPIKKLLINQSLTLKYDVIINDNLTAGTVITKNCNSTSPYSQPYNPSITNYRYEGLDKTFSVTLKAQNVTISKSYDNNIKMAGSSIDYLINITVPKGTKALNLSVSDTIPQGQNFTGNYTRNGKIVSVTQNGNKITYPEETLLDASLTPITIQYGFTAMITDVSYTIGQITTNQTNSASVKWKTFEQSIITKSASKTVVVNNPNIIPSILLKNISLNDLSFLPYTNIKDENIVDIQIKALSNSNIGTKSIKLEGMLPEILNFISFLSIESGSAVFDEENKKWLWEIESINKGLSSILLIRCKTAKNLLSGYNTKFNCKALSYLNEISYSKIYGPVNSSDATLYVPANLSFTPHPLYRKSENSAYIIGYRGGYTSVEYSIVNKGYGIDSFNLSITPFSYSYSIFIDRKKIADIPKDTAFSQDIPELSSLPSESSKRLYLSIYIPYDAPLDKTETFNMTLKSLSTPSVYKTMITTISDP</sequence>
<reference evidence="2" key="1">
    <citation type="submission" date="2017-02" db="EMBL/GenBank/DDBJ databases">
        <authorList>
            <person name="Varghese N."/>
            <person name="Submissions S."/>
        </authorList>
    </citation>
    <scope>NUCLEOTIDE SEQUENCE [LARGE SCALE GENOMIC DNA]</scope>
    <source>
        <strain evidence="2">USBA 833</strain>
    </source>
</reference>
<accession>A0A1T4Y670</accession>